<dbReference type="GO" id="GO:0046872">
    <property type="term" value="F:metal ion binding"/>
    <property type="evidence" value="ECO:0007669"/>
    <property type="project" value="UniProtKB-KW"/>
</dbReference>
<evidence type="ECO:0000256" key="1">
    <source>
        <dbReference type="ARBA" id="ARBA00001663"/>
    </source>
</evidence>
<dbReference type="GO" id="GO:0003723">
    <property type="term" value="F:RNA binding"/>
    <property type="evidence" value="ECO:0007669"/>
    <property type="project" value="UniProtKB-KW"/>
</dbReference>
<keyword evidence="6" id="KW-0963">Cytoplasm</keyword>
<keyword evidence="12" id="KW-0810">Translation regulation</keyword>
<evidence type="ECO:0000256" key="5">
    <source>
        <dbReference type="ARBA" id="ARBA00012161"/>
    </source>
</evidence>
<organism evidence="18 19">
    <name type="scientific">Rozella allomycis (strain CSF55)</name>
    <dbReference type="NCBI Taxonomy" id="988480"/>
    <lineage>
        <taxon>Eukaryota</taxon>
        <taxon>Fungi</taxon>
        <taxon>Fungi incertae sedis</taxon>
        <taxon>Cryptomycota</taxon>
        <taxon>Cryptomycota incertae sedis</taxon>
        <taxon>Rozella</taxon>
    </lineage>
</organism>
<keyword evidence="14" id="KW-0805">Transcription regulation</keyword>
<dbReference type="PANTHER" id="PTHR10797">
    <property type="entry name" value="CCR4-NOT TRANSCRIPTION COMPLEX SUBUNIT"/>
    <property type="match status" value="1"/>
</dbReference>
<evidence type="ECO:0000256" key="7">
    <source>
        <dbReference type="ARBA" id="ARBA00022491"/>
    </source>
</evidence>
<keyword evidence="9" id="KW-0479">Metal-binding</keyword>
<keyword evidence="17" id="KW-0539">Nucleus</keyword>
<dbReference type="OrthoDB" id="1164111at2759"/>
<comment type="subcellular location">
    <subcellularLocation>
        <location evidence="3">Cytoplasm</location>
    </subcellularLocation>
    <subcellularLocation>
        <location evidence="2">Nucleus</location>
    </subcellularLocation>
</comment>
<keyword evidence="19" id="KW-1185">Reference proteome</keyword>
<keyword evidence="11" id="KW-0269">Exonuclease</keyword>
<keyword evidence="15" id="KW-0943">RNA-mediated gene silencing</keyword>
<dbReference type="Pfam" id="PF04857">
    <property type="entry name" value="CAF1"/>
    <property type="match status" value="2"/>
</dbReference>
<evidence type="ECO:0000256" key="9">
    <source>
        <dbReference type="ARBA" id="ARBA00022723"/>
    </source>
</evidence>
<dbReference type="OMA" id="IKFMMRA"/>
<sequence>MLISIQHPRIRDVWASNLELEMENIRNLLDTYNYIAMDTEFPGVVARPMGNFKNSADYHFQTLRCNVDLLNIIQLGITLCDENGNTPPGVCSWQFNFRFSLNDQMYAQDSIELLTKSGIDFSRLENQGIDVEEFGDWMMTSGMILNSNVKWISFHSGYDFGYFMKILTCDVLPNGENEFFERLNIFFPCIYDIKFLMKSCKSLKGGLQDVADDLQIERVGIQHQAGSDSLLTADVFFRMRQTYFDNAIDDSKFMGYLYGLGGNQMVSIQNSLSQLNVQDEL</sequence>
<evidence type="ECO:0000256" key="15">
    <source>
        <dbReference type="ARBA" id="ARBA00023158"/>
    </source>
</evidence>
<keyword evidence="13" id="KW-0694">RNA-binding</keyword>
<dbReference type="InterPro" id="IPR012337">
    <property type="entry name" value="RNaseH-like_sf"/>
</dbReference>
<evidence type="ECO:0000256" key="4">
    <source>
        <dbReference type="ARBA" id="ARBA00008372"/>
    </source>
</evidence>
<dbReference type="GO" id="GO:0000289">
    <property type="term" value="P:nuclear-transcribed mRNA poly(A) tail shortening"/>
    <property type="evidence" value="ECO:0007669"/>
    <property type="project" value="EnsemblFungi"/>
</dbReference>
<evidence type="ECO:0000256" key="6">
    <source>
        <dbReference type="ARBA" id="ARBA00022490"/>
    </source>
</evidence>
<dbReference type="InterPro" id="IPR006941">
    <property type="entry name" value="RNase_CAF1"/>
</dbReference>
<dbReference type="FunFam" id="3.30.420.10:FF:000005">
    <property type="entry name" value="CCR4-NOT transcription complex subunit 7"/>
    <property type="match status" value="1"/>
</dbReference>
<comment type="catalytic activity">
    <reaction evidence="1">
        <text>Exonucleolytic cleavage of poly(A) to 5'-AMP.</text>
        <dbReference type="EC" id="3.1.13.4"/>
    </reaction>
</comment>
<gene>
    <name evidence="18" type="ORF">O9G_001611</name>
</gene>
<dbReference type="Gene3D" id="3.30.420.10">
    <property type="entry name" value="Ribonuclease H-like superfamily/Ribonuclease H"/>
    <property type="match status" value="1"/>
</dbReference>
<dbReference type="AlphaFoldDB" id="A0A075ASW2"/>
<evidence type="ECO:0000256" key="2">
    <source>
        <dbReference type="ARBA" id="ARBA00004123"/>
    </source>
</evidence>
<dbReference type="GO" id="GO:0031047">
    <property type="term" value="P:regulatory ncRNA-mediated gene silencing"/>
    <property type="evidence" value="ECO:0007669"/>
    <property type="project" value="UniProtKB-KW"/>
</dbReference>
<proteinExistence type="inferred from homology"/>
<dbReference type="Proteomes" id="UP000030755">
    <property type="component" value="Unassembled WGS sequence"/>
</dbReference>
<evidence type="ECO:0000256" key="13">
    <source>
        <dbReference type="ARBA" id="ARBA00022884"/>
    </source>
</evidence>
<dbReference type="GO" id="GO:0004535">
    <property type="term" value="F:poly(A)-specific ribonuclease activity"/>
    <property type="evidence" value="ECO:0007669"/>
    <property type="project" value="UniProtKB-EC"/>
</dbReference>
<evidence type="ECO:0000313" key="19">
    <source>
        <dbReference type="Proteomes" id="UP000030755"/>
    </source>
</evidence>
<keyword evidence="7" id="KW-0678">Repressor</keyword>
<dbReference type="GO" id="GO:0005737">
    <property type="term" value="C:cytoplasm"/>
    <property type="evidence" value="ECO:0007669"/>
    <property type="project" value="UniProtKB-SubCell"/>
</dbReference>
<accession>A0A075ASW2</accession>
<evidence type="ECO:0000256" key="17">
    <source>
        <dbReference type="ARBA" id="ARBA00023242"/>
    </source>
</evidence>
<comment type="similarity">
    <text evidence="4">Belongs to the CAF1 family.</text>
</comment>
<evidence type="ECO:0000256" key="8">
    <source>
        <dbReference type="ARBA" id="ARBA00022722"/>
    </source>
</evidence>
<evidence type="ECO:0000256" key="16">
    <source>
        <dbReference type="ARBA" id="ARBA00023163"/>
    </source>
</evidence>
<keyword evidence="16" id="KW-0804">Transcription</keyword>
<dbReference type="EMBL" id="KE561068">
    <property type="protein sequence ID" value="EPZ33260.1"/>
    <property type="molecule type" value="Genomic_DNA"/>
</dbReference>
<evidence type="ECO:0000256" key="11">
    <source>
        <dbReference type="ARBA" id="ARBA00022839"/>
    </source>
</evidence>
<dbReference type="HOGENOM" id="CLU_027974_0_1_1"/>
<dbReference type="InterPro" id="IPR039637">
    <property type="entry name" value="CNOT7/CNOT8/Pop2"/>
</dbReference>
<keyword evidence="8" id="KW-0540">Nuclease</keyword>
<dbReference type="GO" id="GO:0006417">
    <property type="term" value="P:regulation of translation"/>
    <property type="evidence" value="ECO:0007669"/>
    <property type="project" value="UniProtKB-KW"/>
</dbReference>
<reference evidence="18 19" key="1">
    <citation type="journal article" date="2013" name="Curr. Biol.">
        <title>Shared signatures of parasitism and phylogenomics unite Cryptomycota and microsporidia.</title>
        <authorList>
            <person name="James T.Y."/>
            <person name="Pelin A."/>
            <person name="Bonen L."/>
            <person name="Ahrendt S."/>
            <person name="Sain D."/>
            <person name="Corradi N."/>
            <person name="Stajich J.E."/>
        </authorList>
    </citation>
    <scope>NUCLEOTIDE SEQUENCE [LARGE SCALE GENOMIC DNA]</scope>
    <source>
        <strain evidence="18 19">CSF55</strain>
    </source>
</reference>
<keyword evidence="10 18" id="KW-0378">Hydrolase</keyword>
<evidence type="ECO:0000256" key="14">
    <source>
        <dbReference type="ARBA" id="ARBA00023015"/>
    </source>
</evidence>
<dbReference type="EC" id="3.1.13.4" evidence="5"/>
<evidence type="ECO:0000256" key="10">
    <source>
        <dbReference type="ARBA" id="ARBA00022801"/>
    </source>
</evidence>
<evidence type="ECO:0000256" key="12">
    <source>
        <dbReference type="ARBA" id="ARBA00022845"/>
    </source>
</evidence>
<dbReference type="InterPro" id="IPR036397">
    <property type="entry name" value="RNaseH_sf"/>
</dbReference>
<dbReference type="SUPFAM" id="SSF53098">
    <property type="entry name" value="Ribonuclease H-like"/>
    <property type="match status" value="1"/>
</dbReference>
<name>A0A075ASW2_ROZAC</name>
<dbReference type="GO" id="GO:0005634">
    <property type="term" value="C:nucleus"/>
    <property type="evidence" value="ECO:0007669"/>
    <property type="project" value="UniProtKB-SubCell"/>
</dbReference>
<evidence type="ECO:0000256" key="3">
    <source>
        <dbReference type="ARBA" id="ARBA00004496"/>
    </source>
</evidence>
<dbReference type="STRING" id="988480.A0A075ASW2"/>
<protein>
    <recommendedName>
        <fullName evidence="5">poly(A)-specific ribonuclease</fullName>
        <ecNumber evidence="5">3.1.13.4</ecNumber>
    </recommendedName>
</protein>
<dbReference type="GO" id="GO:0030015">
    <property type="term" value="C:CCR4-NOT core complex"/>
    <property type="evidence" value="ECO:0007669"/>
    <property type="project" value="EnsemblFungi"/>
</dbReference>
<evidence type="ECO:0000313" key="18">
    <source>
        <dbReference type="EMBL" id="EPZ33260.1"/>
    </source>
</evidence>